<organism evidence="1 2">
    <name type="scientific">Corynebacterium diphtheriae</name>
    <dbReference type="NCBI Taxonomy" id="1717"/>
    <lineage>
        <taxon>Bacteria</taxon>
        <taxon>Bacillati</taxon>
        <taxon>Actinomycetota</taxon>
        <taxon>Actinomycetes</taxon>
        <taxon>Mycobacteriales</taxon>
        <taxon>Corynebacteriaceae</taxon>
        <taxon>Corynebacterium</taxon>
    </lineage>
</organism>
<gene>
    <name evidence="1" type="ORF">CIP107547_00891</name>
</gene>
<dbReference type="AlphaFoldDB" id="A0A811G043"/>
<evidence type="ECO:0000313" key="2">
    <source>
        <dbReference type="Proteomes" id="UP000480222"/>
    </source>
</evidence>
<dbReference type="Proteomes" id="UP000480222">
    <property type="component" value="Unassembled WGS sequence"/>
</dbReference>
<dbReference type="EMBL" id="CADDAV010000010">
    <property type="protein sequence ID" value="CAB0593832.1"/>
    <property type="molecule type" value="Genomic_DNA"/>
</dbReference>
<sequence length="57" mass="6102">MTETKVLNAQRLIALADAIGSYATDPTIMSFAPGVHDALLDSSDELRGAARRVLGWD</sequence>
<accession>A0A811G043</accession>
<name>A0A811G043_CORDP</name>
<proteinExistence type="predicted"/>
<comment type="caution">
    <text evidence="1">The sequence shown here is derived from an EMBL/GenBank/DDBJ whole genome shotgun (WGS) entry which is preliminary data.</text>
</comment>
<dbReference type="RefSeq" id="WP_157893863.1">
    <property type="nucleotide sequence ID" value="NZ_CAJDYK010000005.1"/>
</dbReference>
<evidence type="ECO:0000313" key="1">
    <source>
        <dbReference type="EMBL" id="CAB0593832.1"/>
    </source>
</evidence>
<reference evidence="1 2" key="1">
    <citation type="submission" date="2020-02" db="EMBL/GenBank/DDBJ databases">
        <authorList>
            <person name="Brisse S."/>
        </authorList>
    </citation>
    <scope>NUCLEOTIDE SEQUENCE [LARGE SCALE GENOMIC DNA]</scope>
    <source>
        <strain evidence="1">CIP107547</strain>
    </source>
</reference>
<protein>
    <submittedName>
        <fullName evidence="1">Uncharacterized protein</fullName>
    </submittedName>
</protein>